<dbReference type="InterPro" id="IPR027417">
    <property type="entry name" value="P-loop_NTPase"/>
</dbReference>
<sequence length="333" mass="36445">MTALLEIKNLQTHFHIGKRVIKAVDGVTISVQPGEILAIVGESGCGKSVTAMSIMRLLPSPPAKHSGQVLFEGHDILNMPMEDVQNIRGKEISMIFQEPMTSLNPAYKIGDQIAETVRVHHRDGGKVSKKAAWDRAVEMLEKVGIPGAAQRARQYPHQMSGGMRQRVMIAMALACNPKLLLADEPTTALDVTIQAQILDLIRDLAQEFNTALVLITHDLGVVAEMAQNMAVMYAGRVVEQGAVADVFDRPHHPYTAGLLDSIPRLDGTKKQRLHTIEGMVPDLAHLPQGCTFADRCEYGQPLCRQKKPELQAVDGDRQVACHYPLNLTGGVHP</sequence>
<dbReference type="OrthoDB" id="9806285at2"/>
<dbReference type="InterPro" id="IPR050388">
    <property type="entry name" value="ABC_Ni/Peptide_Import"/>
</dbReference>
<dbReference type="FunFam" id="3.40.50.300:FF:000016">
    <property type="entry name" value="Oligopeptide ABC transporter ATP-binding component"/>
    <property type="match status" value="1"/>
</dbReference>
<dbReference type="SMART" id="SM00382">
    <property type="entry name" value="AAA"/>
    <property type="match status" value="1"/>
</dbReference>
<keyword evidence="6 9" id="KW-0067">ATP-binding</keyword>
<dbReference type="PANTHER" id="PTHR43297">
    <property type="entry name" value="OLIGOPEPTIDE TRANSPORT ATP-BINDING PROTEIN APPD"/>
    <property type="match status" value="1"/>
</dbReference>
<protein>
    <submittedName>
        <fullName evidence="9">ATP-binding cassette domain-containing protein</fullName>
    </submittedName>
</protein>
<evidence type="ECO:0000313" key="10">
    <source>
        <dbReference type="Proteomes" id="UP000430670"/>
    </source>
</evidence>
<dbReference type="CDD" id="cd03257">
    <property type="entry name" value="ABC_NikE_OppD_transporters"/>
    <property type="match status" value="1"/>
</dbReference>
<dbReference type="PANTHER" id="PTHR43297:SF2">
    <property type="entry name" value="DIPEPTIDE TRANSPORT ATP-BINDING PROTEIN DPPD"/>
    <property type="match status" value="1"/>
</dbReference>
<dbReference type="EMBL" id="WNKU01000008">
    <property type="protein sequence ID" value="MTV49150.1"/>
    <property type="molecule type" value="Genomic_DNA"/>
</dbReference>
<evidence type="ECO:0000256" key="3">
    <source>
        <dbReference type="ARBA" id="ARBA00022448"/>
    </source>
</evidence>
<evidence type="ECO:0000256" key="7">
    <source>
        <dbReference type="ARBA" id="ARBA00023136"/>
    </source>
</evidence>
<dbReference type="GO" id="GO:0015833">
    <property type="term" value="P:peptide transport"/>
    <property type="evidence" value="ECO:0007669"/>
    <property type="project" value="InterPro"/>
</dbReference>
<dbReference type="GO" id="GO:0016887">
    <property type="term" value="F:ATP hydrolysis activity"/>
    <property type="evidence" value="ECO:0007669"/>
    <property type="project" value="InterPro"/>
</dbReference>
<feature type="domain" description="ABC transporter" evidence="8">
    <location>
        <begin position="5"/>
        <end position="259"/>
    </location>
</feature>
<evidence type="ECO:0000256" key="6">
    <source>
        <dbReference type="ARBA" id="ARBA00022840"/>
    </source>
</evidence>
<comment type="similarity">
    <text evidence="2">Belongs to the ABC transporter superfamily.</text>
</comment>
<evidence type="ECO:0000256" key="2">
    <source>
        <dbReference type="ARBA" id="ARBA00005417"/>
    </source>
</evidence>
<comment type="caution">
    <text evidence="9">The sequence shown here is derived from an EMBL/GenBank/DDBJ whole genome shotgun (WGS) entry which is preliminary data.</text>
</comment>
<evidence type="ECO:0000256" key="4">
    <source>
        <dbReference type="ARBA" id="ARBA00022475"/>
    </source>
</evidence>
<gene>
    <name evidence="9" type="ORF">GJ688_09170</name>
</gene>
<dbReference type="InterPro" id="IPR003439">
    <property type="entry name" value="ABC_transporter-like_ATP-bd"/>
</dbReference>
<dbReference type="GO" id="GO:0005524">
    <property type="term" value="F:ATP binding"/>
    <property type="evidence" value="ECO:0007669"/>
    <property type="project" value="UniProtKB-KW"/>
</dbReference>
<evidence type="ECO:0000259" key="8">
    <source>
        <dbReference type="PROSITE" id="PS50893"/>
    </source>
</evidence>
<dbReference type="Proteomes" id="UP000430670">
    <property type="component" value="Unassembled WGS sequence"/>
</dbReference>
<keyword evidence="5" id="KW-0547">Nucleotide-binding</keyword>
<dbReference type="InterPro" id="IPR017871">
    <property type="entry name" value="ABC_transporter-like_CS"/>
</dbReference>
<keyword evidence="7" id="KW-0472">Membrane</keyword>
<name>A0A6I3SJT3_HELMO</name>
<dbReference type="RefSeq" id="WP_155476247.1">
    <property type="nucleotide sequence ID" value="NZ_WNKU01000008.1"/>
</dbReference>
<evidence type="ECO:0000313" key="9">
    <source>
        <dbReference type="EMBL" id="MTV49150.1"/>
    </source>
</evidence>
<comment type="subcellular location">
    <subcellularLocation>
        <location evidence="1">Cell membrane</location>
        <topology evidence="1">Peripheral membrane protein</topology>
    </subcellularLocation>
</comment>
<dbReference type="Gene3D" id="3.40.50.300">
    <property type="entry name" value="P-loop containing nucleotide triphosphate hydrolases"/>
    <property type="match status" value="1"/>
</dbReference>
<evidence type="ECO:0000256" key="1">
    <source>
        <dbReference type="ARBA" id="ARBA00004202"/>
    </source>
</evidence>
<keyword evidence="4" id="KW-1003">Cell membrane</keyword>
<dbReference type="InterPro" id="IPR003593">
    <property type="entry name" value="AAA+_ATPase"/>
</dbReference>
<accession>A0A6I3SJT3</accession>
<dbReference type="AlphaFoldDB" id="A0A6I3SJT3"/>
<dbReference type="PROSITE" id="PS50893">
    <property type="entry name" value="ABC_TRANSPORTER_2"/>
    <property type="match status" value="1"/>
</dbReference>
<organism evidence="9 10">
    <name type="scientific">Heliobacterium mobile</name>
    <name type="common">Heliobacillus mobilis</name>
    <dbReference type="NCBI Taxonomy" id="28064"/>
    <lineage>
        <taxon>Bacteria</taxon>
        <taxon>Bacillati</taxon>
        <taxon>Bacillota</taxon>
        <taxon>Clostridia</taxon>
        <taxon>Eubacteriales</taxon>
        <taxon>Heliobacteriaceae</taxon>
        <taxon>Heliobacterium</taxon>
    </lineage>
</organism>
<evidence type="ECO:0000256" key="5">
    <source>
        <dbReference type="ARBA" id="ARBA00022741"/>
    </source>
</evidence>
<keyword evidence="3" id="KW-0813">Transport</keyword>
<dbReference type="SUPFAM" id="SSF52540">
    <property type="entry name" value="P-loop containing nucleoside triphosphate hydrolases"/>
    <property type="match status" value="1"/>
</dbReference>
<dbReference type="InterPro" id="IPR013563">
    <property type="entry name" value="Oligopep_ABC_C"/>
</dbReference>
<dbReference type="NCBIfam" id="TIGR01727">
    <property type="entry name" value="oligo_HPY"/>
    <property type="match status" value="1"/>
</dbReference>
<dbReference type="GO" id="GO:0005886">
    <property type="term" value="C:plasma membrane"/>
    <property type="evidence" value="ECO:0007669"/>
    <property type="project" value="UniProtKB-SubCell"/>
</dbReference>
<proteinExistence type="inferred from homology"/>
<dbReference type="PROSITE" id="PS00211">
    <property type="entry name" value="ABC_TRANSPORTER_1"/>
    <property type="match status" value="1"/>
</dbReference>
<dbReference type="Pfam" id="PF00005">
    <property type="entry name" value="ABC_tran"/>
    <property type="match status" value="1"/>
</dbReference>
<keyword evidence="10" id="KW-1185">Reference proteome</keyword>
<reference evidence="9 10" key="1">
    <citation type="submission" date="2019-11" db="EMBL/GenBank/DDBJ databases">
        <title>Whole-genome sequence of a the green, strictly anaerobic photosynthetic bacterium Heliobacillus mobilis DSM 6151.</title>
        <authorList>
            <person name="Kyndt J.A."/>
            <person name="Meyer T.E."/>
        </authorList>
    </citation>
    <scope>NUCLEOTIDE SEQUENCE [LARGE SCALE GENOMIC DNA]</scope>
    <source>
        <strain evidence="9 10">DSM 6151</strain>
    </source>
</reference>
<dbReference type="Pfam" id="PF08352">
    <property type="entry name" value="oligo_HPY"/>
    <property type="match status" value="1"/>
</dbReference>